<evidence type="ECO:0000313" key="2">
    <source>
        <dbReference type="Proteomes" id="UP000054988"/>
    </source>
</evidence>
<sequence>MELIIEQYISLLGSNKDNGKAIGIVGREIWVHPADSFKQEENEPAFKLIDHSIGQAFGYWR</sequence>
<comment type="caution">
    <text evidence="1">The sequence shown here is derived from an EMBL/GenBank/DDBJ whole genome shotgun (WGS) entry which is preliminary data.</text>
</comment>
<organism evidence="1 2">
    <name type="scientific">Moniliophthora roreri</name>
    <name type="common">Frosty pod rot fungus</name>
    <name type="synonym">Monilia roreri</name>
    <dbReference type="NCBI Taxonomy" id="221103"/>
    <lineage>
        <taxon>Eukaryota</taxon>
        <taxon>Fungi</taxon>
        <taxon>Dikarya</taxon>
        <taxon>Basidiomycota</taxon>
        <taxon>Agaricomycotina</taxon>
        <taxon>Agaricomycetes</taxon>
        <taxon>Agaricomycetidae</taxon>
        <taxon>Agaricales</taxon>
        <taxon>Marasmiineae</taxon>
        <taxon>Marasmiaceae</taxon>
        <taxon>Moniliophthora</taxon>
    </lineage>
</organism>
<dbReference type="EMBL" id="LATX01002288">
    <property type="protein sequence ID" value="KTB31816.1"/>
    <property type="molecule type" value="Genomic_DNA"/>
</dbReference>
<name>A0A0W0F687_MONRR</name>
<accession>A0A0W0F687</accession>
<gene>
    <name evidence="1" type="ORF">WG66_15618</name>
</gene>
<reference evidence="1 2" key="1">
    <citation type="submission" date="2015-12" db="EMBL/GenBank/DDBJ databases">
        <title>Draft genome sequence of Moniliophthora roreri, the causal agent of frosty pod rot of cacao.</title>
        <authorList>
            <person name="Aime M.C."/>
            <person name="Diaz-Valderrama J.R."/>
            <person name="Kijpornyongpan T."/>
            <person name="Phillips-Mora W."/>
        </authorList>
    </citation>
    <scope>NUCLEOTIDE SEQUENCE [LARGE SCALE GENOMIC DNA]</scope>
    <source>
        <strain evidence="1 2">MCA 2952</strain>
    </source>
</reference>
<proteinExistence type="predicted"/>
<dbReference type="Proteomes" id="UP000054988">
    <property type="component" value="Unassembled WGS sequence"/>
</dbReference>
<dbReference type="AlphaFoldDB" id="A0A0W0F687"/>
<evidence type="ECO:0000313" key="1">
    <source>
        <dbReference type="EMBL" id="KTB31816.1"/>
    </source>
</evidence>
<protein>
    <submittedName>
        <fullName evidence="1">Putative NAD-P-binding protein</fullName>
    </submittedName>
</protein>